<evidence type="ECO:0000313" key="2">
    <source>
        <dbReference type="Proteomes" id="UP001178507"/>
    </source>
</evidence>
<organism evidence="1 2">
    <name type="scientific">Effrenium voratum</name>
    <dbReference type="NCBI Taxonomy" id="2562239"/>
    <lineage>
        <taxon>Eukaryota</taxon>
        <taxon>Sar</taxon>
        <taxon>Alveolata</taxon>
        <taxon>Dinophyceae</taxon>
        <taxon>Suessiales</taxon>
        <taxon>Symbiodiniaceae</taxon>
        <taxon>Effrenium</taxon>
    </lineage>
</organism>
<gene>
    <name evidence="1" type="ORF">EVOR1521_LOCUS17526</name>
</gene>
<dbReference type="AlphaFoldDB" id="A0AA36IT64"/>
<sequence length="54" mass="6566">MWADEDENEIRYWDELRYRLYKEKEAFVASFQLENLQERQVKLVIFAMAGAPQP</sequence>
<protein>
    <submittedName>
        <fullName evidence="1">Uncharacterized protein</fullName>
    </submittedName>
</protein>
<name>A0AA36IT64_9DINO</name>
<evidence type="ECO:0000313" key="1">
    <source>
        <dbReference type="EMBL" id="CAJ1392434.1"/>
    </source>
</evidence>
<reference evidence="1" key="1">
    <citation type="submission" date="2023-08" db="EMBL/GenBank/DDBJ databases">
        <authorList>
            <person name="Chen Y."/>
            <person name="Shah S."/>
            <person name="Dougan E. K."/>
            <person name="Thang M."/>
            <person name="Chan C."/>
        </authorList>
    </citation>
    <scope>NUCLEOTIDE SEQUENCE</scope>
</reference>
<proteinExistence type="predicted"/>
<dbReference type="EMBL" id="CAUJNA010002335">
    <property type="protein sequence ID" value="CAJ1392434.1"/>
    <property type="molecule type" value="Genomic_DNA"/>
</dbReference>
<accession>A0AA36IT64</accession>
<keyword evidence="2" id="KW-1185">Reference proteome</keyword>
<dbReference type="Proteomes" id="UP001178507">
    <property type="component" value="Unassembled WGS sequence"/>
</dbReference>
<comment type="caution">
    <text evidence="1">The sequence shown here is derived from an EMBL/GenBank/DDBJ whole genome shotgun (WGS) entry which is preliminary data.</text>
</comment>